<dbReference type="SUPFAM" id="SSF53335">
    <property type="entry name" value="S-adenosyl-L-methionine-dependent methyltransferases"/>
    <property type="match status" value="1"/>
</dbReference>
<keyword evidence="3" id="KW-1185">Reference proteome</keyword>
<evidence type="ECO:0000313" key="2">
    <source>
        <dbReference type="EMBL" id="MFC5652490.1"/>
    </source>
</evidence>
<dbReference type="CDD" id="cd02440">
    <property type="entry name" value="AdoMet_MTases"/>
    <property type="match status" value="1"/>
</dbReference>
<comment type="caution">
    <text evidence="2">The sequence shown here is derived from an EMBL/GenBank/DDBJ whole genome shotgun (WGS) entry which is preliminary data.</text>
</comment>
<dbReference type="PANTHER" id="PTHR42912">
    <property type="entry name" value="METHYLTRANSFERASE"/>
    <property type="match status" value="1"/>
</dbReference>
<dbReference type="InterPro" id="IPR013216">
    <property type="entry name" value="Methyltransf_11"/>
</dbReference>
<dbReference type="InterPro" id="IPR050508">
    <property type="entry name" value="Methyltransf_Superfamily"/>
</dbReference>
<reference evidence="3" key="1">
    <citation type="journal article" date="2019" name="Int. J. Syst. Evol. Microbiol.">
        <title>The Global Catalogue of Microorganisms (GCM) 10K type strain sequencing project: providing services to taxonomists for standard genome sequencing and annotation.</title>
        <authorList>
            <consortium name="The Broad Institute Genomics Platform"/>
            <consortium name="The Broad Institute Genome Sequencing Center for Infectious Disease"/>
            <person name="Wu L."/>
            <person name="Ma J."/>
        </authorList>
    </citation>
    <scope>NUCLEOTIDE SEQUENCE [LARGE SCALE GENOMIC DNA]</scope>
    <source>
        <strain evidence="3">CGMCC 1.3240</strain>
    </source>
</reference>
<sequence length="228" mass="25379">MPEHNEIYASQAHKYHQLIAKQPDLTAYINEIRPISGLDIVDLGAGTGRFTTGLAVEASSIAALDASEAMLQINANRLGEAGLTNWRTQAADHRSLPLGDNTADLIISGWSICYLCSTDNPDWELNIRQILGEARRVLRDGGTMIIMETLGTGHETPCAPDFLTGYYEALVNEHGFSHRWIRADYEFEDAGQAEELTRFFFGDELADHVAQQHITKLPECAGIWWLHL</sequence>
<dbReference type="GO" id="GO:0008168">
    <property type="term" value="F:methyltransferase activity"/>
    <property type="evidence" value="ECO:0007669"/>
    <property type="project" value="UniProtKB-KW"/>
</dbReference>
<protein>
    <submittedName>
        <fullName evidence="2">Class I SAM-dependent methyltransferase</fullName>
        <ecNumber evidence="2">2.1.1.-</ecNumber>
    </submittedName>
</protein>
<dbReference type="EC" id="2.1.1.-" evidence="2"/>
<gene>
    <name evidence="2" type="ORF">ACFPYJ_25905</name>
</gene>
<evidence type="ECO:0000313" key="3">
    <source>
        <dbReference type="Proteomes" id="UP001596047"/>
    </source>
</evidence>
<dbReference type="EMBL" id="JBHSOW010000098">
    <property type="protein sequence ID" value="MFC5652490.1"/>
    <property type="molecule type" value="Genomic_DNA"/>
</dbReference>
<accession>A0ABW0W3S2</accession>
<dbReference type="PANTHER" id="PTHR42912:SF93">
    <property type="entry name" value="N6-ADENOSINE-METHYLTRANSFERASE TMT1A"/>
    <property type="match status" value="1"/>
</dbReference>
<feature type="domain" description="Methyltransferase type 11" evidence="1">
    <location>
        <begin position="41"/>
        <end position="146"/>
    </location>
</feature>
<dbReference type="Proteomes" id="UP001596047">
    <property type="component" value="Unassembled WGS sequence"/>
</dbReference>
<dbReference type="InterPro" id="IPR029063">
    <property type="entry name" value="SAM-dependent_MTases_sf"/>
</dbReference>
<dbReference type="Pfam" id="PF08241">
    <property type="entry name" value="Methyltransf_11"/>
    <property type="match status" value="1"/>
</dbReference>
<dbReference type="RefSeq" id="WP_379191132.1">
    <property type="nucleotide sequence ID" value="NZ_JBHSOW010000098.1"/>
</dbReference>
<keyword evidence="2" id="KW-0808">Transferase</keyword>
<dbReference type="Gene3D" id="3.40.50.150">
    <property type="entry name" value="Vaccinia Virus protein VP39"/>
    <property type="match status" value="1"/>
</dbReference>
<dbReference type="GO" id="GO:0032259">
    <property type="term" value="P:methylation"/>
    <property type="evidence" value="ECO:0007669"/>
    <property type="project" value="UniProtKB-KW"/>
</dbReference>
<keyword evidence="2" id="KW-0489">Methyltransferase</keyword>
<evidence type="ECO:0000259" key="1">
    <source>
        <dbReference type="Pfam" id="PF08241"/>
    </source>
</evidence>
<organism evidence="2 3">
    <name type="scientific">Paenibacillus solisilvae</name>
    <dbReference type="NCBI Taxonomy" id="2486751"/>
    <lineage>
        <taxon>Bacteria</taxon>
        <taxon>Bacillati</taxon>
        <taxon>Bacillota</taxon>
        <taxon>Bacilli</taxon>
        <taxon>Bacillales</taxon>
        <taxon>Paenibacillaceae</taxon>
        <taxon>Paenibacillus</taxon>
    </lineage>
</organism>
<name>A0ABW0W3S2_9BACL</name>
<proteinExistence type="predicted"/>